<dbReference type="STRING" id="1147741.A0A0R3RVX3"/>
<keyword evidence="4" id="KW-1133">Transmembrane helix</keyword>
<dbReference type="PRINTS" id="PR00677">
    <property type="entry name" value="PHOSDUCIN"/>
</dbReference>
<evidence type="ECO:0000256" key="4">
    <source>
        <dbReference type="SAM" id="Phobius"/>
    </source>
</evidence>
<dbReference type="Pfam" id="PF02114">
    <property type="entry name" value="Phosducin"/>
    <property type="match status" value="1"/>
</dbReference>
<keyword evidence="4" id="KW-0812">Transmembrane</keyword>
<dbReference type="GO" id="GO:0008277">
    <property type="term" value="P:regulation of G protein-coupled receptor signaling pathway"/>
    <property type="evidence" value="ECO:0007669"/>
    <property type="project" value="InterPro"/>
</dbReference>
<dbReference type="InterPro" id="IPR023196">
    <property type="entry name" value="Phosducin_N_dom_sf"/>
</dbReference>
<evidence type="ECO:0000259" key="5">
    <source>
        <dbReference type="Pfam" id="PF02114"/>
    </source>
</evidence>
<feature type="region of interest" description="Disordered" evidence="3">
    <location>
        <begin position="32"/>
        <end position="55"/>
    </location>
</feature>
<reference evidence="7" key="1">
    <citation type="submission" date="2017-02" db="UniProtKB">
        <authorList>
            <consortium name="WormBaseParasite"/>
        </authorList>
    </citation>
    <scope>IDENTIFICATION</scope>
</reference>
<feature type="transmembrane region" description="Helical" evidence="4">
    <location>
        <begin position="116"/>
        <end position="137"/>
    </location>
</feature>
<keyword evidence="2" id="KW-0597">Phosphoprotein</keyword>
<dbReference type="WBParaSite" id="EEL_0000628601-mRNA-1">
    <property type="protein sequence ID" value="EEL_0000628601-mRNA-1"/>
    <property type="gene ID" value="EEL_0000628601"/>
</dbReference>
<organism evidence="6 7">
    <name type="scientific">Elaeophora elaphi</name>
    <dbReference type="NCBI Taxonomy" id="1147741"/>
    <lineage>
        <taxon>Eukaryota</taxon>
        <taxon>Metazoa</taxon>
        <taxon>Ecdysozoa</taxon>
        <taxon>Nematoda</taxon>
        <taxon>Chromadorea</taxon>
        <taxon>Rhabditida</taxon>
        <taxon>Spirurina</taxon>
        <taxon>Spiruromorpha</taxon>
        <taxon>Filarioidea</taxon>
        <taxon>Onchocercidae</taxon>
        <taxon>Elaeophora</taxon>
    </lineage>
</organism>
<keyword evidence="6" id="KW-1185">Reference proteome</keyword>
<dbReference type="SUPFAM" id="SSF52833">
    <property type="entry name" value="Thioredoxin-like"/>
    <property type="match status" value="1"/>
</dbReference>
<dbReference type="Gene3D" id="1.10.168.10">
    <property type="entry name" value="Phosducin, domain 2"/>
    <property type="match status" value="1"/>
</dbReference>
<accession>A0A0R3RVX3</accession>
<dbReference type="InterPro" id="IPR001200">
    <property type="entry name" value="Phosducin"/>
</dbReference>
<dbReference type="AlphaFoldDB" id="A0A0R3RVX3"/>
<comment type="similarity">
    <text evidence="1">Belongs to the phosducin family.</text>
</comment>
<keyword evidence="4" id="KW-0472">Membrane</keyword>
<feature type="domain" description="Phosducin" evidence="5">
    <location>
        <begin position="148"/>
        <end position="260"/>
    </location>
</feature>
<dbReference type="Gene3D" id="3.40.30.10">
    <property type="entry name" value="Glutaredoxin"/>
    <property type="match status" value="1"/>
</dbReference>
<protein>
    <submittedName>
        <fullName evidence="7">Phosducin domain-containing protein</fullName>
    </submittedName>
</protein>
<name>A0A0R3RVX3_9BILA</name>
<feature type="compositionally biased region" description="Polar residues" evidence="3">
    <location>
        <begin position="42"/>
        <end position="55"/>
    </location>
</feature>
<evidence type="ECO:0000256" key="1">
    <source>
        <dbReference type="ARBA" id="ARBA00009686"/>
    </source>
</evidence>
<dbReference type="CDD" id="cd02987">
    <property type="entry name" value="Phd_like_Phd"/>
    <property type="match status" value="1"/>
</dbReference>
<dbReference type="InterPro" id="IPR051499">
    <property type="entry name" value="Phosducin-like_reg"/>
</dbReference>
<dbReference type="InterPro" id="IPR024253">
    <property type="entry name" value="Phosducin_thioredoxin-like_dom"/>
</dbReference>
<dbReference type="InterPro" id="IPR036249">
    <property type="entry name" value="Thioredoxin-like_sf"/>
</dbReference>
<proteinExistence type="inferred from homology"/>
<evidence type="ECO:0000313" key="6">
    <source>
        <dbReference type="Proteomes" id="UP000050640"/>
    </source>
</evidence>
<sequence length="289" mass="33634">MADLETKLLYSDTAGYCSSSDDDDDVKVDKIDNATQRHHNEGTTTNQLMPRNHWNTGPKGVLEDYRIRKAQLEEEESKRYEEIVAQAKRCTLSDESVNDNLEEIRKKRLLEMKDRLYAIRKISFSFIFIRAIPYFFLLEEKSFNTAFFLQIDELKGKEQYIDCIESSRNRWVLIHIYDEDNEGCITLNKIFNTLAVRHPNLKLARVLPSIIELSPEFRLQALPALQVYRDDVLVGNFIRITDQLGEDFTADQLIRFLSENEIELELSKYPTYAGDCYGDGDNISIDSNY</sequence>
<dbReference type="PANTHER" id="PTHR46052:SF1">
    <property type="entry name" value="PHOSDUCIN-LIKE PROTEIN"/>
    <property type="match status" value="1"/>
</dbReference>
<evidence type="ECO:0000256" key="3">
    <source>
        <dbReference type="SAM" id="MobiDB-lite"/>
    </source>
</evidence>
<dbReference type="Proteomes" id="UP000050640">
    <property type="component" value="Unplaced"/>
</dbReference>
<dbReference type="PANTHER" id="PTHR46052">
    <property type="entry name" value="PHOSDUCIN-LIKE PROTEIN"/>
    <property type="match status" value="1"/>
</dbReference>
<evidence type="ECO:0000313" key="7">
    <source>
        <dbReference type="WBParaSite" id="EEL_0000628601-mRNA-1"/>
    </source>
</evidence>
<evidence type="ECO:0000256" key="2">
    <source>
        <dbReference type="ARBA" id="ARBA00022553"/>
    </source>
</evidence>